<feature type="compositionally biased region" description="Pro residues" evidence="1">
    <location>
        <begin position="23"/>
        <end position="32"/>
    </location>
</feature>
<evidence type="ECO:0000256" key="1">
    <source>
        <dbReference type="SAM" id="MobiDB-lite"/>
    </source>
</evidence>
<dbReference type="EMBL" id="FOIE01000001">
    <property type="protein sequence ID" value="SES77541.1"/>
    <property type="molecule type" value="Genomic_DNA"/>
</dbReference>
<feature type="domain" description="STAS" evidence="2">
    <location>
        <begin position="238"/>
        <end position="323"/>
    </location>
</feature>
<protein>
    <submittedName>
        <fullName evidence="3">Anti-anti-sigma factor</fullName>
    </submittedName>
</protein>
<gene>
    <name evidence="3" type="ORF">SAMN04488546_0455</name>
</gene>
<dbReference type="InterPro" id="IPR002645">
    <property type="entry name" value="STAS_dom"/>
</dbReference>
<name>A0A1H9Z7N9_9ACTN</name>
<proteinExistence type="predicted"/>
<dbReference type="AlphaFoldDB" id="A0A1H9Z7N9"/>
<organism evidence="3 4">
    <name type="scientific">Geodermatophilus poikilotrophus</name>
    <dbReference type="NCBI Taxonomy" id="1333667"/>
    <lineage>
        <taxon>Bacteria</taxon>
        <taxon>Bacillati</taxon>
        <taxon>Actinomycetota</taxon>
        <taxon>Actinomycetes</taxon>
        <taxon>Geodermatophilales</taxon>
        <taxon>Geodermatophilaceae</taxon>
        <taxon>Geodermatophilus</taxon>
    </lineage>
</organism>
<keyword evidence="4" id="KW-1185">Reference proteome</keyword>
<evidence type="ECO:0000313" key="4">
    <source>
        <dbReference type="Proteomes" id="UP000198507"/>
    </source>
</evidence>
<dbReference type="CDD" id="cd07043">
    <property type="entry name" value="STAS_anti-anti-sigma_factors"/>
    <property type="match status" value="1"/>
</dbReference>
<dbReference type="Gene3D" id="3.30.750.24">
    <property type="entry name" value="STAS domain"/>
    <property type="match status" value="1"/>
</dbReference>
<dbReference type="Pfam" id="PF01740">
    <property type="entry name" value="STAS"/>
    <property type="match status" value="1"/>
</dbReference>
<reference evidence="4" key="1">
    <citation type="submission" date="2016-10" db="EMBL/GenBank/DDBJ databases">
        <authorList>
            <person name="Varghese N."/>
            <person name="Submissions S."/>
        </authorList>
    </citation>
    <scope>NUCLEOTIDE SEQUENCE [LARGE SCALE GENOMIC DNA]</scope>
    <source>
        <strain evidence="4">DSM 44209</strain>
    </source>
</reference>
<dbReference type="Pfam" id="PF14417">
    <property type="entry name" value="MEDS"/>
    <property type="match status" value="1"/>
</dbReference>
<dbReference type="InterPro" id="IPR036513">
    <property type="entry name" value="STAS_dom_sf"/>
</dbReference>
<dbReference type="InterPro" id="IPR025847">
    <property type="entry name" value="MEDS_domain"/>
</dbReference>
<sequence>MPTVDHGAACRRVGRQAIGRPLVPVPGGPRTPSPGRGGSVPGVTALRKLEAPTGLGPGDHVCWTFADAAEFSAAVLPFLDEGRRRGEQLLLIGSSRPELLRILAPLPGRDELLASGQLRVQSTAGVYAAGGALLPTEQVAAYRSLVAEARERGRAGLRVAADVTPLARPGAGARRQLHVYEQLADAMMGTVAMTALCLYDSALGAEVLGPVALLHPDQHAGEQEPLAHLSGRSPSPSLHGEVDVTQADGLFRALVDVAGGTPGEVVLDLSDLRFLDVAGARALARATDVLRGSGVQLRLVRVPRVAARCLALFGLSGADTVPA</sequence>
<dbReference type="Proteomes" id="UP000198507">
    <property type="component" value="Unassembled WGS sequence"/>
</dbReference>
<feature type="region of interest" description="Disordered" evidence="1">
    <location>
        <begin position="19"/>
        <end position="42"/>
    </location>
</feature>
<evidence type="ECO:0000313" key="3">
    <source>
        <dbReference type="EMBL" id="SES77541.1"/>
    </source>
</evidence>
<evidence type="ECO:0000259" key="2">
    <source>
        <dbReference type="PROSITE" id="PS50801"/>
    </source>
</evidence>
<dbReference type="SUPFAM" id="SSF52091">
    <property type="entry name" value="SpoIIaa-like"/>
    <property type="match status" value="1"/>
</dbReference>
<accession>A0A1H9Z7N9</accession>
<dbReference type="PROSITE" id="PS50801">
    <property type="entry name" value="STAS"/>
    <property type="match status" value="1"/>
</dbReference>